<dbReference type="SUPFAM" id="SSF109604">
    <property type="entry name" value="HD-domain/PDEase-like"/>
    <property type="match status" value="1"/>
</dbReference>
<dbReference type="Gene3D" id="3.30.450.40">
    <property type="match status" value="1"/>
</dbReference>
<name>A0ABY2CW35_GULMO</name>
<keyword evidence="3" id="KW-1185">Reference proteome</keyword>
<feature type="domain" description="HDOD" evidence="1">
    <location>
        <begin position="15"/>
        <end position="205"/>
    </location>
</feature>
<comment type="caution">
    <text evidence="2">The sequence shown here is derived from an EMBL/GenBank/DDBJ whole genome shotgun (WGS) entry which is preliminary data.</text>
</comment>
<accession>A0ABY2CW35</accession>
<reference evidence="2 3" key="1">
    <citation type="submission" date="2019-03" db="EMBL/GenBank/DDBJ databases">
        <title>Genomic Encyclopedia of Type Strains, Phase IV (KMG-IV): sequencing the most valuable type-strain genomes for metagenomic binning, comparative biology and taxonomic classification.</title>
        <authorList>
            <person name="Goeker M."/>
        </authorList>
    </citation>
    <scope>NUCLEOTIDE SEQUENCE [LARGE SCALE GENOMIC DNA]</scope>
    <source>
        <strain evidence="2 3">DSM 18507</strain>
    </source>
</reference>
<evidence type="ECO:0000259" key="1">
    <source>
        <dbReference type="PROSITE" id="PS51833"/>
    </source>
</evidence>
<organism evidence="2 3">
    <name type="scientific">Gulbenkiania mobilis</name>
    <dbReference type="NCBI Taxonomy" id="397457"/>
    <lineage>
        <taxon>Bacteria</taxon>
        <taxon>Pseudomonadati</taxon>
        <taxon>Pseudomonadota</taxon>
        <taxon>Betaproteobacteria</taxon>
        <taxon>Neisseriales</taxon>
        <taxon>Chromobacteriaceae</taxon>
        <taxon>Gulbenkiania</taxon>
    </lineage>
</organism>
<gene>
    <name evidence="2" type="ORF">EV669_105178</name>
</gene>
<proteinExistence type="predicted"/>
<protein>
    <recommendedName>
        <fullName evidence="1">HDOD domain-containing protein</fullName>
    </recommendedName>
</protein>
<dbReference type="Proteomes" id="UP000294801">
    <property type="component" value="Unassembled WGS sequence"/>
</dbReference>
<dbReference type="InterPro" id="IPR029016">
    <property type="entry name" value="GAF-like_dom_sf"/>
</dbReference>
<dbReference type="Gene3D" id="1.10.3210.10">
    <property type="entry name" value="Hypothetical protein af1432"/>
    <property type="match status" value="1"/>
</dbReference>
<dbReference type="PROSITE" id="PS51833">
    <property type="entry name" value="HDOD"/>
    <property type="match status" value="1"/>
</dbReference>
<dbReference type="EMBL" id="SMDA01000005">
    <property type="protein sequence ID" value="TCW31476.1"/>
    <property type="molecule type" value="Genomic_DNA"/>
</dbReference>
<dbReference type="InterPro" id="IPR013976">
    <property type="entry name" value="HDOD"/>
</dbReference>
<dbReference type="RefSeq" id="WP_132098519.1">
    <property type="nucleotide sequence ID" value="NZ_SMDA01000005.1"/>
</dbReference>
<sequence length="441" mass="49345">MELANWLQSIAERRWPILPDTLSDLRQACARHSDLIRFTDMANLCLSDPLLLFDLMRMVGGSRSLQQHDVLPSVEKILMLIGLEGALGRFGRLTPLESVPGRLSPEVIEAVGDWLARGRVAAILAKTWLSQAGELKVEDCYMAALLYNLPACFYLIYRNDIPDKPLLQAVSETFGVAYPQLLEAFVRTMPLPVGLLALLGKQGGASRRKQILRLAVATANGLEQGWWRATWTVGIEAAARLTGLTFEEAYGGVVNAVRQVALHPRAPGYAHPAKALLLLEGEYHRPRQHAVSTLTDAEQLDLSIREAMRHLANDLHFERVLFFQYVRDNHHLRLRYQLGVAEDQPLRRARIELEPGSFFALLTSKPQSFHAPAAVRAQLRQKYGDPFFTLSGESDFALLTLFSGQTLAGVFYVDHGNSGRAIDEDSYHGFKSLITRLTHRF</sequence>
<evidence type="ECO:0000313" key="2">
    <source>
        <dbReference type="EMBL" id="TCW31476.1"/>
    </source>
</evidence>
<evidence type="ECO:0000313" key="3">
    <source>
        <dbReference type="Proteomes" id="UP000294801"/>
    </source>
</evidence>